<gene>
    <name evidence="1" type="ORF">GCM10009639_18440</name>
</gene>
<proteinExistence type="predicted"/>
<dbReference type="EMBL" id="BAAAKJ010000094">
    <property type="protein sequence ID" value="GAA1390120.1"/>
    <property type="molecule type" value="Genomic_DNA"/>
</dbReference>
<dbReference type="Proteomes" id="UP001499863">
    <property type="component" value="Unassembled WGS sequence"/>
</dbReference>
<keyword evidence="2" id="KW-1185">Reference proteome</keyword>
<protein>
    <submittedName>
        <fullName evidence="1">Uncharacterized protein</fullName>
    </submittedName>
</protein>
<sequence length="136" mass="14620">MGELAGELMALFADGFWRTFRVSRTRRRLAAGRPVRIPCSARAAGPGPRGEYADGRLWITPGAPSAAFTARGRARVELPAGGTFHDPEPDTWHDQDWAATAYLAPGAGHPVYLQVDSRYLPVLHAALAGPEALTDV</sequence>
<organism evidence="1 2">
    <name type="scientific">Kitasatospora putterlickiae</name>
    <dbReference type="NCBI Taxonomy" id="221725"/>
    <lineage>
        <taxon>Bacteria</taxon>
        <taxon>Bacillati</taxon>
        <taxon>Actinomycetota</taxon>
        <taxon>Actinomycetes</taxon>
        <taxon>Kitasatosporales</taxon>
        <taxon>Streptomycetaceae</taxon>
        <taxon>Kitasatospora</taxon>
    </lineage>
</organism>
<comment type="caution">
    <text evidence="1">The sequence shown here is derived from an EMBL/GenBank/DDBJ whole genome shotgun (WGS) entry which is preliminary data.</text>
</comment>
<reference evidence="1 2" key="1">
    <citation type="journal article" date="2019" name="Int. J. Syst. Evol. Microbiol.">
        <title>The Global Catalogue of Microorganisms (GCM) 10K type strain sequencing project: providing services to taxonomists for standard genome sequencing and annotation.</title>
        <authorList>
            <consortium name="The Broad Institute Genomics Platform"/>
            <consortium name="The Broad Institute Genome Sequencing Center for Infectious Disease"/>
            <person name="Wu L."/>
            <person name="Ma J."/>
        </authorList>
    </citation>
    <scope>NUCLEOTIDE SEQUENCE [LARGE SCALE GENOMIC DNA]</scope>
    <source>
        <strain evidence="1 2">JCM 12393</strain>
    </source>
</reference>
<evidence type="ECO:0000313" key="2">
    <source>
        <dbReference type="Proteomes" id="UP001499863"/>
    </source>
</evidence>
<dbReference type="RefSeq" id="WP_344331116.1">
    <property type="nucleotide sequence ID" value="NZ_BAAAKJ010000094.1"/>
</dbReference>
<evidence type="ECO:0000313" key="1">
    <source>
        <dbReference type="EMBL" id="GAA1390120.1"/>
    </source>
</evidence>
<name>A0ABN1XUI1_9ACTN</name>
<accession>A0ABN1XUI1</accession>